<reference evidence="1" key="1">
    <citation type="submission" date="2023-12" db="EMBL/GenBank/DDBJ databases">
        <title>Fervidustalea candida gen. nov., sp. nov., a novel member of the family Paenibacillaceae isolated from a geothermal area.</title>
        <authorList>
            <person name="Li W.-J."/>
            <person name="Jiao J.-Y."/>
            <person name="Chen Y."/>
        </authorList>
    </citation>
    <scope>NUCLEOTIDE SEQUENCE</scope>
    <source>
        <strain evidence="1">SYSU GA230002</strain>
    </source>
</reference>
<accession>A0ABU5ZLD3</accession>
<evidence type="ECO:0000313" key="1">
    <source>
        <dbReference type="EMBL" id="MEB3102993.1"/>
    </source>
</evidence>
<organism evidence="1 2">
    <name type="scientific">Ferviditalea candida</name>
    <dbReference type="NCBI Taxonomy" id="3108399"/>
    <lineage>
        <taxon>Bacteria</taxon>
        <taxon>Bacillati</taxon>
        <taxon>Bacillota</taxon>
        <taxon>Bacilli</taxon>
        <taxon>Bacillales</taxon>
        <taxon>Paenibacillaceae</taxon>
        <taxon>Ferviditalea</taxon>
    </lineage>
</organism>
<dbReference type="RefSeq" id="WP_371755117.1">
    <property type="nucleotide sequence ID" value="NZ_JAYJLD010000025.1"/>
</dbReference>
<evidence type="ECO:0000313" key="2">
    <source>
        <dbReference type="Proteomes" id="UP001310386"/>
    </source>
</evidence>
<dbReference type="InterPro" id="IPR026838">
    <property type="entry name" value="YheC/D"/>
</dbReference>
<dbReference type="EMBL" id="JAYJLD010000025">
    <property type="protein sequence ID" value="MEB3102993.1"/>
    <property type="molecule type" value="Genomic_DNA"/>
</dbReference>
<gene>
    <name evidence="1" type="ORF">VF724_15150</name>
</gene>
<keyword evidence="2" id="KW-1185">Reference proteome</keyword>
<dbReference type="SUPFAM" id="SSF56059">
    <property type="entry name" value="Glutathione synthetase ATP-binding domain-like"/>
    <property type="match status" value="1"/>
</dbReference>
<comment type="caution">
    <text evidence="1">The sequence shown here is derived from an EMBL/GenBank/DDBJ whole genome shotgun (WGS) entry which is preliminary data.</text>
</comment>
<dbReference type="Proteomes" id="UP001310386">
    <property type="component" value="Unassembled WGS sequence"/>
</dbReference>
<proteinExistence type="predicted"/>
<dbReference type="Gene3D" id="3.30.470.20">
    <property type="entry name" value="ATP-grasp fold, B domain"/>
    <property type="match status" value="1"/>
</dbReference>
<protein>
    <submittedName>
        <fullName evidence="1">YheC/YheD family protein</fullName>
    </submittedName>
</protein>
<name>A0ABU5ZLD3_9BACL</name>
<dbReference type="Pfam" id="PF14398">
    <property type="entry name" value="ATPgrasp_YheCD"/>
    <property type="match status" value="1"/>
</dbReference>
<sequence>MLNQATSIASKWLKTQVLMQDERVIPHIPETRKYSQENLRSMLSSYGLVVLKPNVGTGGSGIILIERQNENYLLKHSHRQRRIAAFSSLVEAVRKLMRRREYLVQQGIRLAQIDGRPLDYRVKIAKHGDKWVTRSVVGRLAKEGLFVTNLCSGGTLLTSKEAIRRSLPSLNVSAKKQEMKKLAYLCKDIFLRQYPLMEQLGFDFGLDNQGKVWIFEMNTRPH</sequence>